<accession>A0A372LMM4</accession>
<comment type="caution">
    <text evidence="1">The sequence shown here is derived from an EMBL/GenBank/DDBJ whole genome shotgun (WGS) entry which is preliminary data.</text>
</comment>
<dbReference type="Proteomes" id="UP000264541">
    <property type="component" value="Unassembled WGS sequence"/>
</dbReference>
<name>A0A372LMM4_9BACI</name>
<dbReference type="RefSeq" id="WP_117327244.1">
    <property type="nucleotide sequence ID" value="NZ_QVTE01000037.1"/>
</dbReference>
<proteinExistence type="predicted"/>
<reference evidence="1 2" key="1">
    <citation type="submission" date="2018-08" db="EMBL/GenBank/DDBJ databases">
        <title>Bacillus chawlae sp. nov., Bacillus glennii sp. nov., and Bacillus saganii sp. nov. Isolated from the Vehicle Assembly Building at Kennedy Space Center where the Viking Spacecraft were Assembled.</title>
        <authorList>
            <person name="Seuylemezian A."/>
            <person name="Vaishampayan P."/>
        </authorList>
    </citation>
    <scope>NUCLEOTIDE SEQUENCE [LARGE SCALE GENOMIC DNA]</scope>
    <source>
        <strain evidence="1 2">V47-23a</strain>
    </source>
</reference>
<sequence>MTNFKYQKELLMLLTELKIRKTDKEKYALAENEIKIALIEKRGDCGRVKMKLQSFFSSRS</sequence>
<evidence type="ECO:0000313" key="2">
    <source>
        <dbReference type="Proteomes" id="UP000264541"/>
    </source>
</evidence>
<dbReference type="EMBL" id="QVTE01000037">
    <property type="protein sequence ID" value="RFU67906.1"/>
    <property type="molecule type" value="Genomic_DNA"/>
</dbReference>
<dbReference type="AlphaFoldDB" id="A0A372LMM4"/>
<evidence type="ECO:0000313" key="1">
    <source>
        <dbReference type="EMBL" id="RFU67906.1"/>
    </source>
</evidence>
<keyword evidence="2" id="KW-1185">Reference proteome</keyword>
<dbReference type="OrthoDB" id="9881734at2"/>
<gene>
    <name evidence="1" type="ORF">D0469_13375</name>
</gene>
<protein>
    <submittedName>
        <fullName evidence="1">Uncharacterized protein</fullName>
    </submittedName>
</protein>
<organism evidence="1 2">
    <name type="scientific">Peribacillus saganii</name>
    <dbReference type="NCBI Taxonomy" id="2303992"/>
    <lineage>
        <taxon>Bacteria</taxon>
        <taxon>Bacillati</taxon>
        <taxon>Bacillota</taxon>
        <taxon>Bacilli</taxon>
        <taxon>Bacillales</taxon>
        <taxon>Bacillaceae</taxon>
        <taxon>Peribacillus</taxon>
    </lineage>
</organism>